<dbReference type="InterPro" id="IPR002470">
    <property type="entry name" value="Peptidase_S9A"/>
</dbReference>
<dbReference type="Pfam" id="PF00326">
    <property type="entry name" value="Peptidase_S9"/>
    <property type="match status" value="1"/>
</dbReference>
<evidence type="ECO:0000256" key="4">
    <source>
        <dbReference type="ARBA" id="ARBA00022801"/>
    </source>
</evidence>
<dbReference type="Pfam" id="PF02897">
    <property type="entry name" value="Peptidase_S9_N"/>
    <property type="match status" value="1"/>
</dbReference>
<dbReference type="EC" id="3.4.21.26" evidence="2"/>
<keyword evidence="3" id="KW-0645">Protease</keyword>
<keyword evidence="10" id="KW-1185">Reference proteome</keyword>
<dbReference type="RefSeq" id="WP_284257756.1">
    <property type="nucleotide sequence ID" value="NZ_BSOS01000049.1"/>
</dbReference>
<dbReference type="Gene3D" id="2.130.10.120">
    <property type="entry name" value="Prolyl oligopeptidase, N-terminal domain"/>
    <property type="match status" value="1"/>
</dbReference>
<dbReference type="InterPro" id="IPR001375">
    <property type="entry name" value="Peptidase_S9_cat"/>
</dbReference>
<evidence type="ECO:0000259" key="7">
    <source>
        <dbReference type="Pfam" id="PF00326"/>
    </source>
</evidence>
<evidence type="ECO:0000313" key="10">
    <source>
        <dbReference type="Proteomes" id="UP001156641"/>
    </source>
</evidence>
<dbReference type="PANTHER" id="PTHR42881:SF2">
    <property type="entry name" value="PROLYL ENDOPEPTIDASE"/>
    <property type="match status" value="1"/>
</dbReference>
<comment type="catalytic activity">
    <reaction evidence="1">
        <text>Hydrolysis of Pro-|-Xaa &gt;&gt; Ala-|-Xaa in oligopeptides.</text>
        <dbReference type="EC" id="3.4.21.26"/>
    </reaction>
</comment>
<dbReference type="PANTHER" id="PTHR42881">
    <property type="entry name" value="PROLYL ENDOPEPTIDASE"/>
    <property type="match status" value="1"/>
</dbReference>
<dbReference type="InterPro" id="IPR023302">
    <property type="entry name" value="Pept_S9A_N"/>
</dbReference>
<keyword evidence="4" id="KW-0378">Hydrolase</keyword>
<evidence type="ECO:0000259" key="8">
    <source>
        <dbReference type="Pfam" id="PF02897"/>
    </source>
</evidence>
<feature type="signal peptide" evidence="6">
    <location>
        <begin position="1"/>
        <end position="25"/>
    </location>
</feature>
<dbReference type="SUPFAM" id="SSF50993">
    <property type="entry name" value="Peptidase/esterase 'gauge' domain"/>
    <property type="match status" value="1"/>
</dbReference>
<dbReference type="InterPro" id="IPR051167">
    <property type="entry name" value="Prolyl_oligopep/macrocyclase"/>
</dbReference>
<evidence type="ECO:0000256" key="1">
    <source>
        <dbReference type="ARBA" id="ARBA00001070"/>
    </source>
</evidence>
<evidence type="ECO:0000256" key="5">
    <source>
        <dbReference type="ARBA" id="ARBA00022825"/>
    </source>
</evidence>
<sequence>MPQLTRRTLLASTAAVLAAPRLSFAAASGPPIAPVRPVTEVLWGEKITDRYRWMESQSPEWEAYVRAQGAYAAQTLAKIPGRSALAAAIAHNTGAVVAVVSVQTGGGKIFAEIRPAGAALSQLFVRDSLTAPNRLLIDPQTFATAASHAALDWWAPSPDGSHVVFGISTGGSEQSTLRILVTDTGALLPEGIDRTAEASPSWLPDGAALFYNRYQDVPPQSLAYEENSLCWLHRLGTDPASDVKIMGQSLSPSVKVQEIDFPTVTSTPGSPVVIGALASGVQNELSLYAAPLAAAAKGPPPWVNICAPADNVTAFAVQGESIYLLTHQHAPRYKILKTTAAAPGIAQAVEVVAQSASVIRAIAAARDALYILDLNAGLAGIRRLTPDGKITLIKLPFAGAISEGSFYAAAGHDGAWFILEGWVHPPVVCHLGPDGTVTTTSIAPPPPIDLSPYTSEEIFAPARDGTKIPLSLVYRKGLQRNGRAPLLLEAYGAYGITLDPAFLARWLPFLDLGGVFAVAHVRGGGELGEDWHIAGQKLKKFHSWEDTIDCARYLINTRWTSHKHLAVIGGSAGGITVGRLLTERPDLAAVVVSEVGVSDALRSEFSPNGPPNIPEFGSVTTQAGFLGLYAMDAYQHVHDHVKYPAVLLTTGLHDPRVAPWEPTKMTARLQAATASGNPVLLRVEDDAGHGIGSTRAQRDAQTADIIAFIMWRTGDPRFQPKS</sequence>
<name>A0ABQ6A5W9_9PROT</name>
<dbReference type="Proteomes" id="UP001156641">
    <property type="component" value="Unassembled WGS sequence"/>
</dbReference>
<gene>
    <name evidence="9" type="ORF">GCM10010909_17240</name>
</gene>
<reference evidence="10" key="1">
    <citation type="journal article" date="2019" name="Int. J. Syst. Evol. Microbiol.">
        <title>The Global Catalogue of Microorganisms (GCM) 10K type strain sequencing project: providing services to taxonomists for standard genome sequencing and annotation.</title>
        <authorList>
            <consortium name="The Broad Institute Genomics Platform"/>
            <consortium name="The Broad Institute Genome Sequencing Center for Infectious Disease"/>
            <person name="Wu L."/>
            <person name="Ma J."/>
        </authorList>
    </citation>
    <scope>NUCLEOTIDE SEQUENCE [LARGE SCALE GENOMIC DNA]</scope>
    <source>
        <strain evidence="10">NBRC 112502</strain>
    </source>
</reference>
<evidence type="ECO:0000256" key="6">
    <source>
        <dbReference type="SAM" id="SignalP"/>
    </source>
</evidence>
<dbReference type="InterPro" id="IPR029058">
    <property type="entry name" value="AB_hydrolase_fold"/>
</dbReference>
<feature type="domain" description="Peptidase S9A N-terminal" evidence="8">
    <location>
        <begin position="30"/>
        <end position="403"/>
    </location>
</feature>
<evidence type="ECO:0000256" key="3">
    <source>
        <dbReference type="ARBA" id="ARBA00022670"/>
    </source>
</evidence>
<dbReference type="Gene3D" id="3.40.50.1820">
    <property type="entry name" value="alpha/beta hydrolase"/>
    <property type="match status" value="1"/>
</dbReference>
<dbReference type="EMBL" id="BSOS01000049">
    <property type="protein sequence ID" value="GLR67043.1"/>
    <property type="molecule type" value="Genomic_DNA"/>
</dbReference>
<protein>
    <recommendedName>
        <fullName evidence="2">prolyl oligopeptidase</fullName>
        <ecNumber evidence="2">3.4.21.26</ecNumber>
    </recommendedName>
</protein>
<dbReference type="PROSITE" id="PS51318">
    <property type="entry name" value="TAT"/>
    <property type="match status" value="1"/>
</dbReference>
<dbReference type="SUPFAM" id="SSF53474">
    <property type="entry name" value="alpha/beta-Hydrolases"/>
    <property type="match status" value="1"/>
</dbReference>
<dbReference type="InterPro" id="IPR006311">
    <property type="entry name" value="TAT_signal"/>
</dbReference>
<accession>A0ABQ6A5W9</accession>
<feature type="domain" description="Peptidase S9 prolyl oligopeptidase catalytic" evidence="7">
    <location>
        <begin position="509"/>
        <end position="710"/>
    </location>
</feature>
<dbReference type="PRINTS" id="PR00862">
    <property type="entry name" value="PROLIGOPTASE"/>
</dbReference>
<proteinExistence type="predicted"/>
<evidence type="ECO:0000256" key="2">
    <source>
        <dbReference type="ARBA" id="ARBA00011897"/>
    </source>
</evidence>
<keyword evidence="6" id="KW-0732">Signal</keyword>
<keyword evidence="5" id="KW-0720">Serine protease</keyword>
<feature type="chain" id="PRO_5046698205" description="prolyl oligopeptidase" evidence="6">
    <location>
        <begin position="26"/>
        <end position="722"/>
    </location>
</feature>
<comment type="caution">
    <text evidence="9">The sequence shown here is derived from an EMBL/GenBank/DDBJ whole genome shotgun (WGS) entry which is preliminary data.</text>
</comment>
<organism evidence="9 10">
    <name type="scientific">Acidocella aquatica</name>
    <dbReference type="NCBI Taxonomy" id="1922313"/>
    <lineage>
        <taxon>Bacteria</taxon>
        <taxon>Pseudomonadati</taxon>
        <taxon>Pseudomonadota</taxon>
        <taxon>Alphaproteobacteria</taxon>
        <taxon>Acetobacterales</taxon>
        <taxon>Acidocellaceae</taxon>
        <taxon>Acidocella</taxon>
    </lineage>
</organism>
<evidence type="ECO:0000313" key="9">
    <source>
        <dbReference type="EMBL" id="GLR67043.1"/>
    </source>
</evidence>